<comment type="pathway">
    <text evidence="11">Phospholipid metabolism; phosphatidylethanolamine biosynthesis; phosphatidylethanolamine from CDP-diacylglycerol: step 2/2.</text>
</comment>
<keyword evidence="7 11" id="KW-0594">Phospholipid biosynthesis</keyword>
<evidence type="ECO:0000256" key="1">
    <source>
        <dbReference type="ARBA" id="ARBA00022475"/>
    </source>
</evidence>
<reference evidence="12 13" key="1">
    <citation type="submission" date="2019-03" db="EMBL/GenBank/DDBJ databases">
        <title>The complete genome sequence of Swingsia_sp. F3b2 LMG30590(T).</title>
        <authorList>
            <person name="Chua K.-O."/>
            <person name="Chan K.-G."/>
            <person name="See-Too W.-S."/>
        </authorList>
    </citation>
    <scope>NUCLEOTIDE SEQUENCE [LARGE SCALE GENOMIC DNA]</scope>
    <source>
        <strain evidence="12 13">F3b2</strain>
    </source>
</reference>
<evidence type="ECO:0000256" key="9">
    <source>
        <dbReference type="ARBA" id="ARBA00023264"/>
    </source>
</evidence>
<evidence type="ECO:0000256" key="3">
    <source>
        <dbReference type="ARBA" id="ARBA00022793"/>
    </source>
</evidence>
<keyword evidence="8 11" id="KW-0456">Lyase</keyword>
<evidence type="ECO:0000256" key="11">
    <source>
        <dbReference type="HAMAP-Rule" id="MF_00664"/>
    </source>
</evidence>
<gene>
    <name evidence="11" type="primary">psd</name>
    <name evidence="12" type="ORF">E3E12_01510</name>
</gene>
<sequence length="228" mass="24583">MSLLQSLKMVSAPPHPEGWRFVLPGAGLWALTRFSGNRAVRLAGDGALAFAGFAAYFFRNPERVTPDVALTDKAVVSAADGHVTSVEEVVPPPELNLGQAPRWRVATFLSVMDVHINRAPVSGEVVTVAYTKGKFLNASLDKASEHNERNGITLRMEDGREVGVVQIAGLVARRIVCEVQPGQWLRAGQIFGLIRFGSRTDVYLPLGVKPIVEVGQTMIGGETIIATL</sequence>
<comment type="PTM">
    <text evidence="11">Is synthesized initially as an inactive proenzyme. Formation of the active enzyme involves a self-maturation process in which the active site pyruvoyl group is generated from an internal serine residue via an autocatalytic post-translational modification. Two non-identical subunits are generated from the proenzyme in this reaction, and the pyruvate is formed at the N-terminus of the alpha chain, which is derived from the carboxyl end of the proenzyme. The post-translation cleavage follows an unusual pathway, termed non-hydrolytic serinolysis, in which the side chain hydroxyl group of the serine supplies its oxygen atom to form the C-terminus of the beta chain, while the remainder of the serine residue undergoes an oxidative deamination to produce ammonia and the pyruvoyl prosthetic group on the alpha chain.</text>
</comment>
<feature type="site" description="Cleavage (non-hydrolytic); by autocatalysis" evidence="11">
    <location>
        <begin position="197"/>
        <end position="198"/>
    </location>
</feature>
<evidence type="ECO:0000256" key="10">
    <source>
        <dbReference type="ARBA" id="ARBA00023317"/>
    </source>
</evidence>
<feature type="modified residue" description="Pyruvic acid (Ser); by autocatalysis" evidence="11">
    <location>
        <position position="198"/>
    </location>
</feature>
<comment type="similarity">
    <text evidence="11">Belongs to the phosphatidylserine decarboxylase family. PSD-A subfamily.</text>
</comment>
<dbReference type="GO" id="GO:0006646">
    <property type="term" value="P:phosphatidylethanolamine biosynthetic process"/>
    <property type="evidence" value="ECO:0007669"/>
    <property type="project" value="UniProtKB-UniRule"/>
</dbReference>
<keyword evidence="9 11" id="KW-1208">Phospholipid metabolism</keyword>
<comment type="function">
    <text evidence="11">Catalyzes the formation of phosphatidylethanolamine (PtdEtn) from phosphatidylserine (PtdSer).</text>
</comment>
<dbReference type="Proteomes" id="UP000318709">
    <property type="component" value="Chromosome"/>
</dbReference>
<comment type="subcellular location">
    <subcellularLocation>
        <location evidence="11">Cell membrane</location>
        <topology evidence="11">Peripheral membrane protein</topology>
    </subcellularLocation>
</comment>
<evidence type="ECO:0000256" key="8">
    <source>
        <dbReference type="ARBA" id="ARBA00023239"/>
    </source>
</evidence>
<dbReference type="InterPro" id="IPR003817">
    <property type="entry name" value="PS_Dcarbxylase"/>
</dbReference>
<accession>A0A4Y6U7F0</accession>
<dbReference type="EC" id="4.1.1.65" evidence="11"/>
<comment type="cofactor">
    <cofactor evidence="11">
        <name>pyruvate</name>
        <dbReference type="ChEBI" id="CHEBI:15361"/>
    </cofactor>
    <text evidence="11">Binds 1 pyruvoyl group covalently per subunit.</text>
</comment>
<dbReference type="NCBIfam" id="NF003679">
    <property type="entry name" value="PRK05305.1-3"/>
    <property type="match status" value="1"/>
</dbReference>
<evidence type="ECO:0000313" key="12">
    <source>
        <dbReference type="EMBL" id="QDH13094.1"/>
    </source>
</evidence>
<dbReference type="InterPro" id="IPR033175">
    <property type="entry name" value="PSD-A"/>
</dbReference>
<evidence type="ECO:0000313" key="13">
    <source>
        <dbReference type="Proteomes" id="UP000318709"/>
    </source>
</evidence>
<evidence type="ECO:0000256" key="6">
    <source>
        <dbReference type="ARBA" id="ARBA00023145"/>
    </source>
</evidence>
<keyword evidence="5 11" id="KW-0472">Membrane</keyword>
<dbReference type="Pfam" id="PF02666">
    <property type="entry name" value="PS_Dcarbxylase"/>
    <property type="match status" value="1"/>
</dbReference>
<dbReference type="AlphaFoldDB" id="A0A4Y6U7F0"/>
<name>A0A4Y6U7F0_9PROT</name>
<comment type="catalytic activity">
    <reaction evidence="11">
        <text>a 1,2-diacyl-sn-glycero-3-phospho-L-serine + H(+) = a 1,2-diacyl-sn-glycero-3-phosphoethanolamine + CO2</text>
        <dbReference type="Rhea" id="RHEA:20828"/>
        <dbReference type="ChEBI" id="CHEBI:15378"/>
        <dbReference type="ChEBI" id="CHEBI:16526"/>
        <dbReference type="ChEBI" id="CHEBI:57262"/>
        <dbReference type="ChEBI" id="CHEBI:64612"/>
        <dbReference type="EC" id="4.1.1.65"/>
    </reaction>
</comment>
<dbReference type="UniPathway" id="UPA00558">
    <property type="reaction ID" value="UER00616"/>
</dbReference>
<evidence type="ECO:0000256" key="5">
    <source>
        <dbReference type="ARBA" id="ARBA00023136"/>
    </source>
</evidence>
<organism evidence="12 13">
    <name type="scientific">Formicincola oecophyllae</name>
    <dbReference type="NCBI Taxonomy" id="2558361"/>
    <lineage>
        <taxon>Bacteria</taxon>
        <taxon>Pseudomonadati</taxon>
        <taxon>Pseudomonadota</taxon>
        <taxon>Alphaproteobacteria</taxon>
        <taxon>Acetobacterales</taxon>
        <taxon>Acetobacteraceae</taxon>
        <taxon>Formicincola</taxon>
    </lineage>
</organism>
<evidence type="ECO:0000256" key="4">
    <source>
        <dbReference type="ARBA" id="ARBA00023098"/>
    </source>
</evidence>
<proteinExistence type="inferred from homology"/>
<dbReference type="OrthoDB" id="9790893at2"/>
<evidence type="ECO:0000256" key="2">
    <source>
        <dbReference type="ARBA" id="ARBA00022516"/>
    </source>
</evidence>
<keyword evidence="4 11" id="KW-0443">Lipid metabolism</keyword>
<evidence type="ECO:0000256" key="7">
    <source>
        <dbReference type="ARBA" id="ARBA00023209"/>
    </source>
</evidence>
<dbReference type="KEGG" id="swf:E3E12_01510"/>
<keyword evidence="10 11" id="KW-0670">Pyruvate</keyword>
<keyword evidence="1 11" id="KW-1003">Cell membrane</keyword>
<feature type="chain" id="PRO_5023502568" description="Phosphatidylserine decarboxylase beta chain" evidence="11">
    <location>
        <begin position="1"/>
        <end position="197"/>
    </location>
</feature>
<keyword evidence="6 11" id="KW-0865">Zymogen</keyword>
<feature type="chain" id="PRO_5023502566" description="Phosphatidylserine decarboxylase alpha chain" evidence="11">
    <location>
        <begin position="198"/>
        <end position="228"/>
    </location>
</feature>
<dbReference type="HAMAP" id="MF_00664">
    <property type="entry name" value="PS_decarb_PSD_A"/>
    <property type="match status" value="1"/>
</dbReference>
<dbReference type="PANTHER" id="PTHR35809">
    <property type="entry name" value="ARCHAETIDYLSERINE DECARBOXYLASE PROENZYME-RELATED"/>
    <property type="match status" value="1"/>
</dbReference>
<keyword evidence="13" id="KW-1185">Reference proteome</keyword>
<comment type="subunit">
    <text evidence="11">Heterodimer of a large membrane-associated beta subunit and a small pyruvoyl-containing alpha subunit.</text>
</comment>
<dbReference type="GO" id="GO:0004609">
    <property type="term" value="F:phosphatidylserine decarboxylase activity"/>
    <property type="evidence" value="ECO:0007669"/>
    <property type="project" value="UniProtKB-UniRule"/>
</dbReference>
<dbReference type="PANTHER" id="PTHR35809:SF1">
    <property type="entry name" value="ARCHAETIDYLSERINE DECARBOXYLASE PROENZYME-RELATED"/>
    <property type="match status" value="1"/>
</dbReference>
<keyword evidence="2 11" id="KW-0444">Lipid biosynthesis</keyword>
<keyword evidence="3 11" id="KW-0210">Decarboxylase</keyword>
<protein>
    <recommendedName>
        <fullName evidence="11">Phosphatidylserine decarboxylase proenzyme</fullName>
        <ecNumber evidence="11">4.1.1.65</ecNumber>
    </recommendedName>
    <component>
        <recommendedName>
            <fullName evidence="11">Phosphatidylserine decarboxylase alpha chain</fullName>
        </recommendedName>
    </component>
    <component>
        <recommendedName>
            <fullName evidence="11">Phosphatidylserine decarboxylase beta chain</fullName>
        </recommendedName>
    </component>
</protein>
<feature type="active site" description="Schiff-base intermediate with substrate; via pyruvic acid" evidence="11">
    <location>
        <position position="198"/>
    </location>
</feature>
<dbReference type="GO" id="GO:0005886">
    <property type="term" value="C:plasma membrane"/>
    <property type="evidence" value="ECO:0007669"/>
    <property type="project" value="UniProtKB-SubCell"/>
</dbReference>
<dbReference type="EMBL" id="CP038231">
    <property type="protein sequence ID" value="QDH13094.1"/>
    <property type="molecule type" value="Genomic_DNA"/>
</dbReference>